<organism evidence="1 3">
    <name type="scientific">Treponema rectale</name>
    <dbReference type="NCBI Taxonomy" id="744512"/>
    <lineage>
        <taxon>Bacteria</taxon>
        <taxon>Pseudomonadati</taxon>
        <taxon>Spirochaetota</taxon>
        <taxon>Spirochaetia</taxon>
        <taxon>Spirochaetales</taxon>
        <taxon>Treponemataceae</taxon>
        <taxon>Treponema</taxon>
    </lineage>
</organism>
<keyword evidence="3" id="KW-1185">Reference proteome</keyword>
<protein>
    <submittedName>
        <fullName evidence="2">YcgN family cysteine cluster protein</fullName>
    </submittedName>
</protein>
<dbReference type="EMBL" id="JACHFR010000001">
    <property type="protein sequence ID" value="MBB5217849.1"/>
    <property type="molecule type" value="Genomic_DNA"/>
</dbReference>
<dbReference type="Proteomes" id="UP000593591">
    <property type="component" value="Chromosome"/>
</dbReference>
<reference evidence="1 3" key="2">
    <citation type="submission" date="2020-08" db="EMBL/GenBank/DDBJ databases">
        <title>Genomic Encyclopedia of Type Strains, Phase IV (KMG-IV): sequencing the most valuable type-strain genomes for metagenomic binning, comparative biology and taxonomic classification.</title>
        <authorList>
            <person name="Goeker M."/>
        </authorList>
    </citation>
    <scope>NUCLEOTIDE SEQUENCE [LARGE SCALE GENOMIC DNA]</scope>
    <source>
        <strain evidence="1 3">DSM 103679</strain>
    </source>
</reference>
<evidence type="ECO:0000313" key="2">
    <source>
        <dbReference type="EMBL" id="QOS40426.1"/>
    </source>
</evidence>
<evidence type="ECO:0000313" key="3">
    <source>
        <dbReference type="Proteomes" id="UP000578697"/>
    </source>
</evidence>
<reference evidence="2 4" key="1">
    <citation type="submission" date="2018-08" db="EMBL/GenBank/DDBJ databases">
        <title>The first complete genome of Treponema rectale (CHPAT), a commensal spirochete of the bovine rectum.</title>
        <authorList>
            <person name="Staton G.J."/>
            <person name="Clegg S.R."/>
            <person name="Carter S.D."/>
            <person name="Radford A.D."/>
            <person name="Darby A."/>
            <person name="Hall N."/>
            <person name="Birtles R.J."/>
            <person name="Evans N.J."/>
        </authorList>
    </citation>
    <scope>NUCLEOTIDE SEQUENCE [LARGE SCALE GENOMIC DNA]</scope>
    <source>
        <strain evidence="2 4">CHPA</strain>
    </source>
</reference>
<dbReference type="Pfam" id="PF03692">
    <property type="entry name" value="CxxCxxCC"/>
    <property type="match status" value="1"/>
</dbReference>
<dbReference type="Proteomes" id="UP000578697">
    <property type="component" value="Unassembled WGS sequence"/>
</dbReference>
<proteinExistence type="predicted"/>
<dbReference type="AlphaFoldDB" id="A0A840S5R9"/>
<name>A0A840S5R9_9SPIR</name>
<dbReference type="InterPro" id="IPR005358">
    <property type="entry name" value="Puta_zinc/iron-chelating_dom"/>
</dbReference>
<gene>
    <name evidence="2" type="ORF">DYE49_08140</name>
    <name evidence="1" type="ORF">HNP77_000193</name>
</gene>
<dbReference type="PANTHER" id="PTHR37421:SF1">
    <property type="entry name" value="UPF0260 PROTEIN YCGN"/>
    <property type="match status" value="1"/>
</dbReference>
<dbReference type="PIRSF" id="PIRSF006173">
    <property type="entry name" value="UCP006173"/>
    <property type="match status" value="1"/>
</dbReference>
<evidence type="ECO:0000313" key="1">
    <source>
        <dbReference type="EMBL" id="MBB5217849.1"/>
    </source>
</evidence>
<accession>A0A840S5R9</accession>
<sequence>MTDADFYKNKSLEEMTEEEWEALCDGCGKCCLRKYITGHGKKERLHYTRIACNFLDLNTGKCSRYNSRLELNEECIRLTKENLPEFKWLPSTCAYRLLYEGKPLPPEHPLISKDSCSVRKLQVKNLINEKDTDEAFWEDYEIPEC</sequence>
<dbReference type="RefSeq" id="WP_184651293.1">
    <property type="nucleotide sequence ID" value="NZ_JACHFR010000001.1"/>
</dbReference>
<dbReference type="PANTHER" id="PTHR37421">
    <property type="entry name" value="UPF0260 PROTEIN YCGN"/>
    <property type="match status" value="1"/>
</dbReference>
<dbReference type="InterPro" id="IPR008228">
    <property type="entry name" value="UCP006173"/>
</dbReference>
<evidence type="ECO:0000313" key="4">
    <source>
        <dbReference type="Proteomes" id="UP000593591"/>
    </source>
</evidence>
<dbReference type="EMBL" id="CP031517">
    <property type="protein sequence ID" value="QOS40426.1"/>
    <property type="molecule type" value="Genomic_DNA"/>
</dbReference>
<dbReference type="KEGG" id="trc:DYE49_08140"/>